<dbReference type="AlphaFoldDB" id="A0A1M7IHE2"/>
<sequence>MKSLLALPLLAALALPAGAAPIRTKAYSTPQLLFALRTDTQTLARMVPVLDPSFDFMPGPREEERQADGYSHLGDLSLKTRVAGGDWQSWSSYAARKPVKPALITRTLAAADITPTMGAGLPLKIERRWLYERGALVLRFTLTNRSKQPVEVTEPGMPMVFDGSMVAVRPRVGDNSSVMVTRQDQQPPALRLEPDAKTPLTHWASLTASDQEFSAWVTDGFTLAPGAQRSIGVRFLVQK</sequence>
<dbReference type="Proteomes" id="UP000184339">
    <property type="component" value="Unassembled WGS sequence"/>
</dbReference>
<feature type="chain" id="PRO_5012116262" evidence="1">
    <location>
        <begin position="20"/>
        <end position="239"/>
    </location>
</feature>
<organism evidence="2 3">
    <name type="scientific">Duganella sacchari</name>
    <dbReference type="NCBI Taxonomy" id="551987"/>
    <lineage>
        <taxon>Bacteria</taxon>
        <taxon>Pseudomonadati</taxon>
        <taxon>Pseudomonadota</taxon>
        <taxon>Betaproteobacteria</taxon>
        <taxon>Burkholderiales</taxon>
        <taxon>Oxalobacteraceae</taxon>
        <taxon>Telluria group</taxon>
        <taxon>Duganella</taxon>
    </lineage>
</organism>
<dbReference type="STRING" id="551987.SAMN05192549_101500"/>
<feature type="signal peptide" evidence="1">
    <location>
        <begin position="1"/>
        <end position="19"/>
    </location>
</feature>
<dbReference type="OrthoDB" id="2479977at2"/>
<dbReference type="RefSeq" id="WP_072781049.1">
    <property type="nucleotide sequence ID" value="NZ_FRCX01000001.1"/>
</dbReference>
<dbReference type="EMBL" id="FRCX01000001">
    <property type="protein sequence ID" value="SHM40194.1"/>
    <property type="molecule type" value="Genomic_DNA"/>
</dbReference>
<dbReference type="InterPro" id="IPR043750">
    <property type="entry name" value="DUF5695"/>
</dbReference>
<name>A0A1M7IHE2_9BURK</name>
<dbReference type="Pfam" id="PF18951">
    <property type="entry name" value="DUF5695"/>
    <property type="match status" value="1"/>
</dbReference>
<evidence type="ECO:0000256" key="1">
    <source>
        <dbReference type="SAM" id="SignalP"/>
    </source>
</evidence>
<accession>A0A1M7IHE2</accession>
<keyword evidence="1" id="KW-0732">Signal</keyword>
<proteinExistence type="predicted"/>
<evidence type="ECO:0000313" key="2">
    <source>
        <dbReference type="EMBL" id="SHM40194.1"/>
    </source>
</evidence>
<evidence type="ECO:0000313" key="3">
    <source>
        <dbReference type="Proteomes" id="UP000184339"/>
    </source>
</evidence>
<keyword evidence="3" id="KW-1185">Reference proteome</keyword>
<protein>
    <submittedName>
        <fullName evidence="2">Uncharacterized protein</fullName>
    </submittedName>
</protein>
<reference evidence="3" key="1">
    <citation type="submission" date="2016-11" db="EMBL/GenBank/DDBJ databases">
        <authorList>
            <person name="Varghese N."/>
            <person name="Submissions S."/>
        </authorList>
    </citation>
    <scope>NUCLEOTIDE SEQUENCE [LARGE SCALE GENOMIC DNA]</scope>
    <source>
        <strain evidence="3">Sac-22</strain>
    </source>
</reference>
<gene>
    <name evidence="2" type="ORF">SAMN05192549_101500</name>
</gene>